<dbReference type="Proteomes" id="UP000193560">
    <property type="component" value="Unassembled WGS sequence"/>
</dbReference>
<protein>
    <submittedName>
        <fullName evidence="2">Uncharacterized protein</fullName>
    </submittedName>
</protein>
<accession>A0A1X2I5K5</accession>
<dbReference type="EMBL" id="MCGE01000029">
    <property type="protein sequence ID" value="ORZ08924.1"/>
    <property type="molecule type" value="Genomic_DNA"/>
</dbReference>
<evidence type="ECO:0000313" key="3">
    <source>
        <dbReference type="Proteomes" id="UP000193560"/>
    </source>
</evidence>
<keyword evidence="3" id="KW-1185">Reference proteome</keyword>
<gene>
    <name evidence="2" type="ORF">BCR42DRAFT_359299</name>
</gene>
<comment type="caution">
    <text evidence="2">The sequence shown here is derived from an EMBL/GenBank/DDBJ whole genome shotgun (WGS) entry which is preliminary data.</text>
</comment>
<name>A0A1X2I5K5_9FUNG</name>
<sequence length="91" mass="9958">MPFRCKCGRTFEKPDTFSTHTSGCAPFHQRRSTSSSPPSSSSLQAQAQTSPSSKVAPLEMSRVLFMPTALSIQNAFEGVRRRSLSYSASLK</sequence>
<evidence type="ECO:0000313" key="2">
    <source>
        <dbReference type="EMBL" id="ORZ08924.1"/>
    </source>
</evidence>
<feature type="compositionally biased region" description="Low complexity" evidence="1">
    <location>
        <begin position="32"/>
        <end position="53"/>
    </location>
</feature>
<reference evidence="2 3" key="1">
    <citation type="submission" date="2016-07" db="EMBL/GenBank/DDBJ databases">
        <title>Pervasive Adenine N6-methylation of Active Genes in Fungi.</title>
        <authorList>
            <consortium name="DOE Joint Genome Institute"/>
            <person name="Mondo S.J."/>
            <person name="Dannebaum R.O."/>
            <person name="Kuo R.C."/>
            <person name="Labutti K."/>
            <person name="Haridas S."/>
            <person name="Kuo A."/>
            <person name="Salamov A."/>
            <person name="Ahrendt S.R."/>
            <person name="Lipzen A."/>
            <person name="Sullivan W."/>
            <person name="Andreopoulos W.B."/>
            <person name="Clum A."/>
            <person name="Lindquist E."/>
            <person name="Daum C."/>
            <person name="Ramamoorthy G.K."/>
            <person name="Gryganskyi A."/>
            <person name="Culley D."/>
            <person name="Magnuson J.K."/>
            <person name="James T.Y."/>
            <person name="O'Malley M.A."/>
            <person name="Stajich J.E."/>
            <person name="Spatafora J.W."/>
            <person name="Visel A."/>
            <person name="Grigoriev I.V."/>
        </authorList>
    </citation>
    <scope>NUCLEOTIDE SEQUENCE [LARGE SCALE GENOMIC DNA]</scope>
    <source>
        <strain evidence="2 3">NRRL 1336</strain>
    </source>
</reference>
<organism evidence="2 3">
    <name type="scientific">Absidia repens</name>
    <dbReference type="NCBI Taxonomy" id="90262"/>
    <lineage>
        <taxon>Eukaryota</taxon>
        <taxon>Fungi</taxon>
        <taxon>Fungi incertae sedis</taxon>
        <taxon>Mucoromycota</taxon>
        <taxon>Mucoromycotina</taxon>
        <taxon>Mucoromycetes</taxon>
        <taxon>Mucorales</taxon>
        <taxon>Cunninghamellaceae</taxon>
        <taxon>Absidia</taxon>
    </lineage>
</organism>
<evidence type="ECO:0000256" key="1">
    <source>
        <dbReference type="SAM" id="MobiDB-lite"/>
    </source>
</evidence>
<feature type="region of interest" description="Disordered" evidence="1">
    <location>
        <begin position="18"/>
        <end position="56"/>
    </location>
</feature>
<dbReference type="OrthoDB" id="2418221at2759"/>
<dbReference type="AlphaFoldDB" id="A0A1X2I5K5"/>
<proteinExistence type="predicted"/>